<evidence type="ECO:0000256" key="2">
    <source>
        <dbReference type="ARBA" id="ARBA00022771"/>
    </source>
</evidence>
<dbReference type="PANTHER" id="PTHR23323">
    <property type="entry name" value="VACUOLAR PROTEIN SORTING-ASSOCIATED PROTEIN"/>
    <property type="match status" value="1"/>
</dbReference>
<proteinExistence type="predicted"/>
<keyword evidence="2" id="KW-0863">Zinc-finger</keyword>
<dbReference type="GO" id="GO:0008270">
    <property type="term" value="F:zinc ion binding"/>
    <property type="evidence" value="ECO:0007669"/>
    <property type="project" value="UniProtKB-KW"/>
</dbReference>
<name>A0A388LUF4_CHABU</name>
<dbReference type="GO" id="GO:0007032">
    <property type="term" value="P:endosome organization"/>
    <property type="evidence" value="ECO:0007669"/>
    <property type="project" value="TreeGrafter"/>
</dbReference>
<dbReference type="Proteomes" id="UP000265515">
    <property type="component" value="Unassembled WGS sequence"/>
</dbReference>
<dbReference type="Gramene" id="GBG85889">
    <property type="protein sequence ID" value="GBG85889"/>
    <property type="gene ID" value="CBR_g40701"/>
</dbReference>
<evidence type="ECO:0000313" key="4">
    <source>
        <dbReference type="EMBL" id="GBG85889.1"/>
    </source>
</evidence>
<dbReference type="GO" id="GO:0048284">
    <property type="term" value="P:organelle fusion"/>
    <property type="evidence" value="ECO:0007669"/>
    <property type="project" value="TreeGrafter"/>
</dbReference>
<reference evidence="4 5" key="1">
    <citation type="journal article" date="2018" name="Cell">
        <title>The Chara Genome: Secondary Complexity and Implications for Plant Terrestrialization.</title>
        <authorList>
            <person name="Nishiyama T."/>
            <person name="Sakayama H."/>
            <person name="Vries J.D."/>
            <person name="Buschmann H."/>
            <person name="Saint-Marcoux D."/>
            <person name="Ullrich K.K."/>
            <person name="Haas F.B."/>
            <person name="Vanderstraeten L."/>
            <person name="Becker D."/>
            <person name="Lang D."/>
            <person name="Vosolsobe S."/>
            <person name="Rombauts S."/>
            <person name="Wilhelmsson P.K.I."/>
            <person name="Janitza P."/>
            <person name="Kern R."/>
            <person name="Heyl A."/>
            <person name="Rumpler F."/>
            <person name="Villalobos L.I.A.C."/>
            <person name="Clay J.M."/>
            <person name="Skokan R."/>
            <person name="Toyoda A."/>
            <person name="Suzuki Y."/>
            <person name="Kagoshima H."/>
            <person name="Schijlen E."/>
            <person name="Tajeshwar N."/>
            <person name="Catarino B."/>
            <person name="Hetherington A.J."/>
            <person name="Saltykova A."/>
            <person name="Bonnot C."/>
            <person name="Breuninger H."/>
            <person name="Symeonidi A."/>
            <person name="Radhakrishnan G.V."/>
            <person name="Van Nieuwerburgh F."/>
            <person name="Deforce D."/>
            <person name="Chang C."/>
            <person name="Karol K.G."/>
            <person name="Hedrich R."/>
            <person name="Ulvskov P."/>
            <person name="Glockner G."/>
            <person name="Delwiche C.F."/>
            <person name="Petrasek J."/>
            <person name="Van de Peer Y."/>
            <person name="Friml J."/>
            <person name="Beilby M."/>
            <person name="Dolan L."/>
            <person name="Kohara Y."/>
            <person name="Sugano S."/>
            <person name="Fujiyama A."/>
            <person name="Delaux P.-M."/>
            <person name="Quint M."/>
            <person name="TheiBen G."/>
            <person name="Hagemann M."/>
            <person name="Harholt J."/>
            <person name="Dunand C."/>
            <person name="Zachgo S."/>
            <person name="Langdale J."/>
            <person name="Maumus F."/>
            <person name="Straeten D.V.D."/>
            <person name="Gould S.B."/>
            <person name="Rensing S.A."/>
        </authorList>
    </citation>
    <scope>NUCLEOTIDE SEQUENCE [LARGE SCALE GENOMIC DNA]</scope>
    <source>
        <strain evidence="4 5">S276</strain>
    </source>
</reference>
<protein>
    <submittedName>
        <fullName evidence="4">Uncharacterized protein</fullName>
    </submittedName>
</protein>
<dbReference type="GO" id="GO:0030674">
    <property type="term" value="F:protein-macromolecule adaptor activity"/>
    <property type="evidence" value="ECO:0007669"/>
    <property type="project" value="TreeGrafter"/>
</dbReference>
<keyword evidence="3" id="KW-0862">Zinc</keyword>
<evidence type="ECO:0000256" key="1">
    <source>
        <dbReference type="ARBA" id="ARBA00022723"/>
    </source>
</evidence>
<keyword evidence="1" id="KW-0479">Metal-binding</keyword>
<dbReference type="GO" id="GO:0006904">
    <property type="term" value="P:vesicle docking involved in exocytosis"/>
    <property type="evidence" value="ECO:0007669"/>
    <property type="project" value="TreeGrafter"/>
</dbReference>
<evidence type="ECO:0000256" key="3">
    <source>
        <dbReference type="ARBA" id="ARBA00022833"/>
    </source>
</evidence>
<dbReference type="AlphaFoldDB" id="A0A388LUF4"/>
<dbReference type="PANTHER" id="PTHR23323:SF26">
    <property type="entry name" value="VACUOLAR PROTEIN SORTING-ASSOCIATED PROTEIN 18 HOMOLOG"/>
    <property type="match status" value="1"/>
</dbReference>
<dbReference type="OMA" id="MRYASTP"/>
<comment type="caution">
    <text evidence="4">The sequence shown here is derived from an EMBL/GenBank/DDBJ whole genome shotgun (WGS) entry which is preliminary data.</text>
</comment>
<evidence type="ECO:0000313" key="5">
    <source>
        <dbReference type="Proteomes" id="UP000265515"/>
    </source>
</evidence>
<accession>A0A388LUF4</accession>
<dbReference type="GO" id="GO:0007033">
    <property type="term" value="P:vacuole organization"/>
    <property type="evidence" value="ECO:0007669"/>
    <property type="project" value="TreeGrafter"/>
</dbReference>
<dbReference type="EMBL" id="BFEA01000539">
    <property type="protein sequence ID" value="GBG85889.1"/>
    <property type="molecule type" value="Genomic_DNA"/>
</dbReference>
<sequence>MIAIWAAELYLDKINRLSLKEHGREGTLKVAGEGAQLNKPTNGEYARTVAAFRDFLSDLKDVLDEATTVNLLASYGRTEELVHFASLKEHHETVIQHYIQRAEAKKALAVLRKPSVSPELQYKFGPSLISLDPYETVEAWISAGSNLNPRRLIPALMRYASTPQPP</sequence>
<dbReference type="STRING" id="69332.A0A388LUF4"/>
<organism evidence="4 5">
    <name type="scientific">Chara braunii</name>
    <name type="common">Braun's stonewort</name>
    <dbReference type="NCBI Taxonomy" id="69332"/>
    <lineage>
        <taxon>Eukaryota</taxon>
        <taxon>Viridiplantae</taxon>
        <taxon>Streptophyta</taxon>
        <taxon>Charophyceae</taxon>
        <taxon>Charales</taxon>
        <taxon>Characeae</taxon>
        <taxon>Chara</taxon>
    </lineage>
</organism>
<gene>
    <name evidence="4" type="ORF">CBR_g40701</name>
</gene>
<dbReference type="GO" id="GO:0030897">
    <property type="term" value="C:HOPS complex"/>
    <property type="evidence" value="ECO:0007669"/>
    <property type="project" value="TreeGrafter"/>
</dbReference>
<dbReference type="OrthoDB" id="1845386at2759"/>
<dbReference type="GO" id="GO:0005768">
    <property type="term" value="C:endosome"/>
    <property type="evidence" value="ECO:0007669"/>
    <property type="project" value="TreeGrafter"/>
</dbReference>
<keyword evidence="5" id="KW-1185">Reference proteome</keyword>